<sequence length="363" mass="41054">MSAAGANDLWSIFAEWESDRPSQPGRPKKLREYFPTPHSMRRVLADDIDEAVDSDGWYSCKLTEINESHEAYYRDALPEIRAALSRVPKVLDLGITRDLVKRLVRIFPSMCDGYEPLCGSFSATYAEAYRRLLDMGRRCKASRVRPGYFITDGETQATYTGREQRMGMWILPFLVSGLFDRGKPKMPVAKEVSTPAEDDGGDAEAAQVACGKRRQVVRTSPSFHEKQWYDHKEYRSVGTASAGDLQYGKVRLIVRTADDVDKLVMSEMERVVGAEECPLSTRSCTQLQWSTRVRDHDVDSDREVKLRSIPVTDVVPVVHIVPDCADMGRRESIGVAPPTFGSSGERLWRMRYLLNAFQPDTEQ</sequence>
<dbReference type="Proteomes" id="UP000798662">
    <property type="component" value="Chromosome 3"/>
</dbReference>
<organism evidence="1 2">
    <name type="scientific">Pyropia yezoensis</name>
    <name type="common">Susabi-nori</name>
    <name type="synonym">Porphyra yezoensis</name>
    <dbReference type="NCBI Taxonomy" id="2788"/>
    <lineage>
        <taxon>Eukaryota</taxon>
        <taxon>Rhodophyta</taxon>
        <taxon>Bangiophyceae</taxon>
        <taxon>Bangiales</taxon>
        <taxon>Bangiaceae</taxon>
        <taxon>Pyropia</taxon>
    </lineage>
</organism>
<gene>
    <name evidence="1" type="ORF">I4F81_011675</name>
</gene>
<keyword evidence="2" id="KW-1185">Reference proteome</keyword>
<accession>A0ACC3CFX9</accession>
<name>A0ACC3CFX9_PYRYE</name>
<evidence type="ECO:0000313" key="2">
    <source>
        <dbReference type="Proteomes" id="UP000798662"/>
    </source>
</evidence>
<protein>
    <submittedName>
        <fullName evidence="1">Uncharacterized protein</fullName>
    </submittedName>
</protein>
<proteinExistence type="predicted"/>
<evidence type="ECO:0000313" key="1">
    <source>
        <dbReference type="EMBL" id="KAK1869194.1"/>
    </source>
</evidence>
<comment type="caution">
    <text evidence="1">The sequence shown here is derived from an EMBL/GenBank/DDBJ whole genome shotgun (WGS) entry which is preliminary data.</text>
</comment>
<reference evidence="1" key="1">
    <citation type="submission" date="2019-11" db="EMBL/GenBank/DDBJ databases">
        <title>Nori genome reveals adaptations in red seaweeds to the harsh intertidal environment.</title>
        <authorList>
            <person name="Wang D."/>
            <person name="Mao Y."/>
        </authorList>
    </citation>
    <scope>NUCLEOTIDE SEQUENCE</scope>
    <source>
        <tissue evidence="1">Gametophyte</tissue>
    </source>
</reference>
<dbReference type="EMBL" id="CM020620">
    <property type="protein sequence ID" value="KAK1869194.1"/>
    <property type="molecule type" value="Genomic_DNA"/>
</dbReference>